<comment type="similarity">
    <text evidence="2">Belongs to the FldB/FldC dehydratase alpha/beta subunit family.</text>
</comment>
<dbReference type="Gene3D" id="1.20.1270.370">
    <property type="match status" value="1"/>
</dbReference>
<dbReference type="AlphaFoldDB" id="A0A9J6NWR2"/>
<sequence>MNDKYLERQRERYKRNVVKMSGSTLAQIGETAVSDINIDYFTDKLDSLFVKLENTEKKPKIGTYCAMAPEEFIHALGYHPLKLCGNHPTAAMAGEDLAPRDSCPVVKASVGFQLMNVMPIFDNLEAVLIPGSCDGKKKAAEILQNFVPTVPIPIYMSKIDYGFELLVETFYGLVSTLEQITGKKITASKLKRACKDISRASKEAYKLYEVLASDNSPISGTQVMTIMSTYAYDNPIDWAHKVKKLNNKLIKTTPYESKRKRPKPRIIIAGSPIGFPNFKLPYLLETLGAKVVSDESCLAGRLLYDPVLPDNDSLDGLIRAIAARYVAPCTCPTFTEMEDRFCKLEQVKNDTKADGIIYNVLRGCVPFDFELTYIEKWASKHGIPVLKVETDFGTEDYEPLKIRLEAFIEMLERR</sequence>
<dbReference type="GO" id="GO:0016836">
    <property type="term" value="F:hydro-lyase activity"/>
    <property type="evidence" value="ECO:0007669"/>
    <property type="project" value="UniProtKB-ARBA"/>
</dbReference>
<dbReference type="GO" id="GO:0051536">
    <property type="term" value="F:iron-sulfur cluster binding"/>
    <property type="evidence" value="ECO:0007669"/>
    <property type="project" value="UniProtKB-KW"/>
</dbReference>
<comment type="caution">
    <text evidence="4">The sequence shown here is derived from an EMBL/GenBank/DDBJ whole genome shotgun (WGS) entry which is preliminary data.</text>
</comment>
<keyword evidence="5" id="KW-1185">Reference proteome</keyword>
<keyword evidence="3" id="KW-0411">Iron-sulfur</keyword>
<dbReference type="PANTHER" id="PTHR30548:SF1">
    <property type="entry name" value="DEHYDRATASE SUBUNIT MJ0007-RELATED"/>
    <property type="match status" value="1"/>
</dbReference>
<evidence type="ECO:0000313" key="4">
    <source>
        <dbReference type="EMBL" id="MCM1988345.1"/>
    </source>
</evidence>
<evidence type="ECO:0000256" key="1">
    <source>
        <dbReference type="ARBA" id="ARBA00001966"/>
    </source>
</evidence>
<dbReference type="Proteomes" id="UP001056429">
    <property type="component" value="Unassembled WGS sequence"/>
</dbReference>
<organism evidence="4 5">
    <name type="scientific">Oceanirhabdus seepicola</name>
    <dbReference type="NCBI Taxonomy" id="2828781"/>
    <lineage>
        <taxon>Bacteria</taxon>
        <taxon>Bacillati</taxon>
        <taxon>Bacillota</taxon>
        <taxon>Clostridia</taxon>
        <taxon>Eubacteriales</taxon>
        <taxon>Clostridiaceae</taxon>
        <taxon>Oceanirhabdus</taxon>
    </lineage>
</organism>
<reference evidence="4" key="1">
    <citation type="journal article" date="2021" name="mSystems">
        <title>Bacteria and Archaea Synergistically Convert Glycine Betaine to Biogenic Methane in the Formosa Cold Seep of the South China Sea.</title>
        <authorList>
            <person name="Li L."/>
            <person name="Zhang W."/>
            <person name="Zhang S."/>
            <person name="Song L."/>
            <person name="Sun Q."/>
            <person name="Zhang H."/>
            <person name="Xiang H."/>
            <person name="Dong X."/>
        </authorList>
    </citation>
    <scope>NUCLEOTIDE SEQUENCE</scope>
    <source>
        <strain evidence="4">ZWT</strain>
    </source>
</reference>
<evidence type="ECO:0000313" key="5">
    <source>
        <dbReference type="Proteomes" id="UP001056429"/>
    </source>
</evidence>
<evidence type="ECO:0000256" key="2">
    <source>
        <dbReference type="ARBA" id="ARBA00005806"/>
    </source>
</evidence>
<gene>
    <name evidence="4" type="ORF">KDK92_01225</name>
</gene>
<proteinExistence type="inferred from homology"/>
<protein>
    <submittedName>
        <fullName evidence="4">2-hydroxyacyl-CoA dehydratase</fullName>
    </submittedName>
</protein>
<dbReference type="RefSeq" id="WP_250857216.1">
    <property type="nucleotide sequence ID" value="NZ_JAGSOJ010000001.1"/>
</dbReference>
<accession>A0A9J6NWR2</accession>
<dbReference type="InterPro" id="IPR010327">
    <property type="entry name" value="FldB/FldC_alpha/beta"/>
</dbReference>
<dbReference type="EMBL" id="JAGSOJ010000001">
    <property type="protein sequence ID" value="MCM1988345.1"/>
    <property type="molecule type" value="Genomic_DNA"/>
</dbReference>
<keyword evidence="3" id="KW-0479">Metal-binding</keyword>
<keyword evidence="3" id="KW-0408">Iron</keyword>
<name>A0A9J6NWR2_9CLOT</name>
<dbReference type="PANTHER" id="PTHR30548">
    <property type="entry name" value="2-HYDROXYGLUTARYL-COA DEHYDRATASE, D-COMPONENT-RELATED"/>
    <property type="match status" value="1"/>
</dbReference>
<dbReference type="Pfam" id="PF06050">
    <property type="entry name" value="HGD-D"/>
    <property type="match status" value="1"/>
</dbReference>
<dbReference type="Gene3D" id="3.40.50.11890">
    <property type="match status" value="1"/>
</dbReference>
<dbReference type="Gene3D" id="3.40.50.11900">
    <property type="match status" value="1"/>
</dbReference>
<reference evidence="4" key="2">
    <citation type="submission" date="2021-04" db="EMBL/GenBank/DDBJ databases">
        <authorList>
            <person name="Dong X."/>
        </authorList>
    </citation>
    <scope>NUCLEOTIDE SEQUENCE</scope>
    <source>
        <strain evidence="4">ZWT</strain>
    </source>
</reference>
<comment type="cofactor">
    <cofactor evidence="1">
        <name>[4Fe-4S] cluster</name>
        <dbReference type="ChEBI" id="CHEBI:49883"/>
    </cofactor>
</comment>
<evidence type="ECO:0000256" key="3">
    <source>
        <dbReference type="ARBA" id="ARBA00023014"/>
    </source>
</evidence>